<reference evidence="5" key="1">
    <citation type="submission" date="2019-03" db="EMBL/GenBank/DDBJ databases">
        <title>Snf2 controls pulcherriminic acid biosynthesis and connects pigmentation and antifungal activity of the yeast Metschnikowia pulcherrima.</title>
        <authorList>
            <person name="Gore-Lloyd D."/>
            <person name="Sumann I."/>
            <person name="Brachmann A.O."/>
            <person name="Schneeberger K."/>
            <person name="Ortiz-Merino R.A."/>
            <person name="Moreno-Beltran M."/>
            <person name="Schlaefli M."/>
            <person name="Kirner P."/>
            <person name="Santos Kron A."/>
            <person name="Wolfe K.H."/>
            <person name="Piel J."/>
            <person name="Ahrens C.H."/>
            <person name="Henk D."/>
            <person name="Freimoser F.M."/>
        </authorList>
    </citation>
    <scope>NUCLEOTIDE SEQUENCE [LARGE SCALE GENOMIC DNA]</scope>
    <source>
        <strain evidence="5">APC 1.2</strain>
    </source>
</reference>
<dbReference type="InterPro" id="IPR000198">
    <property type="entry name" value="RhoGAP_dom"/>
</dbReference>
<feature type="compositionally biased region" description="Polar residues" evidence="2">
    <location>
        <begin position="601"/>
        <end position="612"/>
    </location>
</feature>
<dbReference type="STRING" id="2163413.A0A4P6XHA8"/>
<dbReference type="InterPro" id="IPR008936">
    <property type="entry name" value="Rho_GTPase_activation_prot"/>
</dbReference>
<feature type="compositionally biased region" description="Polar residues" evidence="2">
    <location>
        <begin position="452"/>
        <end position="462"/>
    </location>
</feature>
<protein>
    <submittedName>
        <fullName evidence="4">RhoGAP domain-containing protein</fullName>
    </submittedName>
</protein>
<dbReference type="Proteomes" id="UP000292447">
    <property type="component" value="Chromosome I"/>
</dbReference>
<organism evidence="4 5">
    <name type="scientific">Metschnikowia aff. pulcherrima</name>
    <dbReference type="NCBI Taxonomy" id="2163413"/>
    <lineage>
        <taxon>Eukaryota</taxon>
        <taxon>Fungi</taxon>
        <taxon>Dikarya</taxon>
        <taxon>Ascomycota</taxon>
        <taxon>Saccharomycotina</taxon>
        <taxon>Pichiomycetes</taxon>
        <taxon>Metschnikowiaceae</taxon>
        <taxon>Metschnikowia</taxon>
    </lineage>
</organism>
<sequence>MMSEKWDQDYGKTKKKKKPAAYAYFMRSERVSTSTCQPAISSSCFSARTTYLVSHTPYSSFSLATVQYQQISFRNPRLAKDHLPVARVNIYTQKTLTLSICLLNAVESTSIRELTQSHVNLLRLPKADTNLNPTMNQTGNRNSIIEWVKNLKRNTLLSESVNEINDDLSVSESRSPSRSSFQSGGFSHQPIPFPTSPTKERAIPLLSPHNSSGIGGSSDFLRPILGHKSRSTNNVNNARSDTLSLSFSNQDSSVGLRQRRDSFLQNNPLVDENSKYFGVPLEDAISQAAAKISILGSESGNEADEDVLHYGRIPIVVAKCGVYLKNNGLNVEGIFRVGGSSKRIKELQIIFNTPPEFGKRLNWDGYTVHDAASVLRRYLNALPEPLIPLELYEEFRDPLRSRVRIIKYLKYKADHSLKTVRTGKQHAAVTSTLYPSPTNIPTSPFIEPSSEALKTQTDKSSTMENLALNDSKAEFQPEDITSPAANENLISSRLKSPKKPRSYKSLTRDVYGAIDEYKLLVDELPSLSKQLLFYILDLLAMVQSFSSENLMSARNLAAIFQPSILLHPSHDMDPEEYALSQSVVEFLILYSYKLLPNNESRPEASSSASLQSAKVEARSHVQSKRQHSKSLSTPNHDIDFVGFPSNVKSPQSFALSDTDHDFVSASSEDEIDYDKRFLHNWPSLTALRSNQNDASPDLKVVAEPVKLQNVPLVILDDAR</sequence>
<evidence type="ECO:0000259" key="3">
    <source>
        <dbReference type="PROSITE" id="PS50238"/>
    </source>
</evidence>
<feature type="region of interest" description="Disordered" evidence="2">
    <location>
        <begin position="477"/>
        <end position="500"/>
    </location>
</feature>
<dbReference type="GO" id="GO:0060237">
    <property type="term" value="P:regulation of fungal-type cell wall organization"/>
    <property type="evidence" value="ECO:0007669"/>
    <property type="project" value="TreeGrafter"/>
</dbReference>
<feature type="region of interest" description="Disordered" evidence="2">
    <location>
        <begin position="165"/>
        <end position="210"/>
    </location>
</feature>
<evidence type="ECO:0000256" key="1">
    <source>
        <dbReference type="ARBA" id="ARBA00022468"/>
    </source>
</evidence>
<evidence type="ECO:0000313" key="4">
    <source>
        <dbReference type="EMBL" id="QBM86657.1"/>
    </source>
</evidence>
<dbReference type="AlphaFoldDB" id="A0A4P6XHA8"/>
<dbReference type="Gene3D" id="1.10.555.10">
    <property type="entry name" value="Rho GTPase activation protein"/>
    <property type="match status" value="1"/>
</dbReference>
<dbReference type="PANTHER" id="PTHR15228:SF25">
    <property type="entry name" value="F-BAR DOMAIN-CONTAINING PROTEIN"/>
    <property type="match status" value="1"/>
</dbReference>
<feature type="domain" description="Rho-GAP" evidence="3">
    <location>
        <begin position="279"/>
        <end position="595"/>
    </location>
</feature>
<dbReference type="SMART" id="SM00324">
    <property type="entry name" value="RhoGAP"/>
    <property type="match status" value="1"/>
</dbReference>
<evidence type="ECO:0000313" key="5">
    <source>
        <dbReference type="Proteomes" id="UP000292447"/>
    </source>
</evidence>
<accession>A0A4P6XHA8</accession>
<dbReference type="GO" id="GO:0005938">
    <property type="term" value="C:cell cortex"/>
    <property type="evidence" value="ECO:0007669"/>
    <property type="project" value="TreeGrafter"/>
</dbReference>
<feature type="region of interest" description="Disordered" evidence="2">
    <location>
        <begin position="601"/>
        <end position="634"/>
    </location>
</feature>
<dbReference type="GO" id="GO:0005096">
    <property type="term" value="F:GTPase activator activity"/>
    <property type="evidence" value="ECO:0007669"/>
    <property type="project" value="UniProtKB-KW"/>
</dbReference>
<feature type="region of interest" description="Disordered" evidence="2">
    <location>
        <begin position="440"/>
        <end position="462"/>
    </location>
</feature>
<feature type="compositionally biased region" description="Low complexity" evidence="2">
    <location>
        <begin position="170"/>
        <end position="190"/>
    </location>
</feature>
<dbReference type="InterPro" id="IPR051025">
    <property type="entry name" value="RhoGAP"/>
</dbReference>
<dbReference type="EMBL" id="CP034456">
    <property type="protein sequence ID" value="QBM86657.1"/>
    <property type="molecule type" value="Genomic_DNA"/>
</dbReference>
<dbReference type="GO" id="GO:0007165">
    <property type="term" value="P:signal transduction"/>
    <property type="evidence" value="ECO:0007669"/>
    <property type="project" value="InterPro"/>
</dbReference>
<proteinExistence type="predicted"/>
<evidence type="ECO:0000256" key="2">
    <source>
        <dbReference type="SAM" id="MobiDB-lite"/>
    </source>
</evidence>
<dbReference type="PROSITE" id="PS50238">
    <property type="entry name" value="RHOGAP"/>
    <property type="match status" value="1"/>
</dbReference>
<dbReference type="SUPFAM" id="SSF48350">
    <property type="entry name" value="GTPase activation domain, GAP"/>
    <property type="match status" value="1"/>
</dbReference>
<dbReference type="PANTHER" id="PTHR15228">
    <property type="entry name" value="SPERMATHECAL PHYSIOLOGY VARIANT"/>
    <property type="match status" value="1"/>
</dbReference>
<keyword evidence="1" id="KW-0343">GTPase activation</keyword>
<gene>
    <name evidence="4" type="primary">MPUL0A13030</name>
    <name evidence="4" type="ORF">METSCH_A13030</name>
</gene>
<dbReference type="Pfam" id="PF00620">
    <property type="entry name" value="RhoGAP"/>
    <property type="match status" value="2"/>
</dbReference>
<keyword evidence="5" id="KW-1185">Reference proteome</keyword>
<name>A0A4P6XHA8_9ASCO</name>